<evidence type="ECO:0000256" key="3">
    <source>
        <dbReference type="ARBA" id="ARBA00022519"/>
    </source>
</evidence>
<dbReference type="Proteomes" id="UP000245728">
    <property type="component" value="Chromosome"/>
</dbReference>
<dbReference type="AlphaFoldDB" id="A0A2S2E3B6"/>
<feature type="domain" description="Mce/MlaD" evidence="8">
    <location>
        <begin position="297"/>
        <end position="393"/>
    </location>
</feature>
<dbReference type="PANTHER" id="PTHR30462">
    <property type="entry name" value="INTERMEMBRANE TRANSPORT PROTEIN PQIB-RELATED"/>
    <property type="match status" value="1"/>
</dbReference>
<evidence type="ECO:0000256" key="7">
    <source>
        <dbReference type="SAM" id="Phobius"/>
    </source>
</evidence>
<dbReference type="InterPro" id="IPR051800">
    <property type="entry name" value="PqiA-PqiB_transport"/>
</dbReference>
<organism evidence="9 10">
    <name type="scientific">Saliniradius amylolyticus</name>
    <dbReference type="NCBI Taxonomy" id="2183582"/>
    <lineage>
        <taxon>Bacteria</taxon>
        <taxon>Pseudomonadati</taxon>
        <taxon>Pseudomonadota</taxon>
        <taxon>Gammaproteobacteria</taxon>
        <taxon>Alteromonadales</taxon>
        <taxon>Alteromonadaceae</taxon>
        <taxon>Saliniradius</taxon>
    </lineage>
</organism>
<evidence type="ECO:0000256" key="5">
    <source>
        <dbReference type="ARBA" id="ARBA00022989"/>
    </source>
</evidence>
<evidence type="ECO:0000256" key="2">
    <source>
        <dbReference type="ARBA" id="ARBA00022475"/>
    </source>
</evidence>
<dbReference type="RefSeq" id="WP_109339746.1">
    <property type="nucleotide sequence ID" value="NZ_CP029347.1"/>
</dbReference>
<keyword evidence="10" id="KW-1185">Reference proteome</keyword>
<keyword evidence="2" id="KW-1003">Cell membrane</keyword>
<accession>A0A2S2E3B6</accession>
<evidence type="ECO:0000313" key="9">
    <source>
        <dbReference type="EMBL" id="AWL12145.1"/>
    </source>
</evidence>
<evidence type="ECO:0000259" key="8">
    <source>
        <dbReference type="Pfam" id="PF02470"/>
    </source>
</evidence>
<dbReference type="KEGG" id="salh:HMF8227_01672"/>
<dbReference type="Pfam" id="PF02470">
    <property type="entry name" value="MlaD"/>
    <property type="match status" value="3"/>
</dbReference>
<protein>
    <submittedName>
        <fullName evidence="9">Paraquat-inducible protein</fullName>
    </submittedName>
</protein>
<feature type="domain" description="Mce/MlaD" evidence="8">
    <location>
        <begin position="175"/>
        <end position="228"/>
    </location>
</feature>
<evidence type="ECO:0000256" key="6">
    <source>
        <dbReference type="ARBA" id="ARBA00023136"/>
    </source>
</evidence>
<keyword evidence="3" id="KW-0997">Cell inner membrane</keyword>
<feature type="domain" description="Mce/MlaD" evidence="8">
    <location>
        <begin position="45"/>
        <end position="136"/>
    </location>
</feature>
<evidence type="ECO:0000313" key="10">
    <source>
        <dbReference type="Proteomes" id="UP000245728"/>
    </source>
</evidence>
<dbReference type="GO" id="GO:0005886">
    <property type="term" value="C:plasma membrane"/>
    <property type="evidence" value="ECO:0007669"/>
    <property type="project" value="UniProtKB-SubCell"/>
</dbReference>
<sequence length="552" mass="61588">MTDNTNHSQQADIKAARSLSAIWLVPLVALIIGGWMVYYQWANQGPEIQIEFESAEGLEAGKTKIKARNVDVGEVTQIRLKKSNDGVLVSARMNKEAEHLLNADSQFWVVSPRVSISEVSGLTTLLSGPYIELSPGQSNKTKTRFTGLEEPPVTPQGTPGLFVTLNSDDEFAYGRGDPITYKGLTVGKVEDIFFNIEERVVYYNAFIEAPYHQLVTHNTRFWNVSGVRLELKSDGISVHTGNVETLLTNGIAFGVPDNMPKGERVTERAYFDIYPDYEKASEARYKEEAHFVMLISDTVRGLNVGAPVEYRGLPVGKVKSIDMSGAELGNILNEDYRIPVLFSIQPGRVGLPDNAEGLDHVKVQTRKWIKQGLKASLQTGNLLTGAQFVELQFYPQSTQGSVERFDDYLVIPAISDEFTQITQKVSAILDKFNAIEMNKLATDTQQMVTEFTQTAKTFRQASADFSQLSEDLDTRQLTANLNRTLSQLNQLLRDYGADSQTYDGLNRTLESLNRMMRDLKPLIMQLNHTPNSLIFTGAEEDDPEPQAKEPQS</sequence>
<reference evidence="9 10" key="1">
    <citation type="submission" date="2018-05" db="EMBL/GenBank/DDBJ databases">
        <title>Salinimonas sp. HMF8227 Genome sequencing and assembly.</title>
        <authorList>
            <person name="Kang H."/>
            <person name="Kang J."/>
            <person name="Cha I."/>
            <person name="Kim H."/>
            <person name="Joh K."/>
        </authorList>
    </citation>
    <scope>NUCLEOTIDE SEQUENCE [LARGE SCALE GENOMIC DNA]</scope>
    <source>
        <strain evidence="9 10">HMF8227</strain>
    </source>
</reference>
<dbReference type="EMBL" id="CP029347">
    <property type="protein sequence ID" value="AWL12145.1"/>
    <property type="molecule type" value="Genomic_DNA"/>
</dbReference>
<dbReference type="PANTHER" id="PTHR30462:SF2">
    <property type="entry name" value="INTERMEMBRANE TRANSPORT PROTEIN PQIB"/>
    <property type="match status" value="1"/>
</dbReference>
<gene>
    <name evidence="9" type="ORF">HMF8227_01672</name>
</gene>
<feature type="transmembrane region" description="Helical" evidence="7">
    <location>
        <begin position="21"/>
        <end position="41"/>
    </location>
</feature>
<proteinExistence type="predicted"/>
<keyword evidence="4 7" id="KW-0812">Transmembrane</keyword>
<dbReference type="NCBIfam" id="NF008070">
    <property type="entry name" value="PRK10807.1"/>
    <property type="match status" value="1"/>
</dbReference>
<dbReference type="InterPro" id="IPR003399">
    <property type="entry name" value="Mce/MlaD"/>
</dbReference>
<comment type="subcellular location">
    <subcellularLocation>
        <location evidence="1">Cell inner membrane</location>
    </subcellularLocation>
</comment>
<keyword evidence="6 7" id="KW-0472">Membrane</keyword>
<evidence type="ECO:0000256" key="1">
    <source>
        <dbReference type="ARBA" id="ARBA00004533"/>
    </source>
</evidence>
<evidence type="ECO:0000256" key="4">
    <source>
        <dbReference type="ARBA" id="ARBA00022692"/>
    </source>
</evidence>
<dbReference type="OrthoDB" id="9806984at2"/>
<keyword evidence="5 7" id="KW-1133">Transmembrane helix</keyword>
<name>A0A2S2E3B6_9ALTE</name>